<gene>
    <name evidence="1" type="ORF">V6N12_074051</name>
</gene>
<organism evidence="1 2">
    <name type="scientific">Hibiscus sabdariffa</name>
    <name type="common">roselle</name>
    <dbReference type="NCBI Taxonomy" id="183260"/>
    <lineage>
        <taxon>Eukaryota</taxon>
        <taxon>Viridiplantae</taxon>
        <taxon>Streptophyta</taxon>
        <taxon>Embryophyta</taxon>
        <taxon>Tracheophyta</taxon>
        <taxon>Spermatophyta</taxon>
        <taxon>Magnoliopsida</taxon>
        <taxon>eudicotyledons</taxon>
        <taxon>Gunneridae</taxon>
        <taxon>Pentapetalae</taxon>
        <taxon>rosids</taxon>
        <taxon>malvids</taxon>
        <taxon>Malvales</taxon>
        <taxon>Malvaceae</taxon>
        <taxon>Malvoideae</taxon>
        <taxon>Hibiscus</taxon>
    </lineage>
</organism>
<keyword evidence="2" id="KW-1185">Reference proteome</keyword>
<sequence>MPTMDAVDKCWPFLVGIRGVRQIAGNRSFDVRMPTFRHRFTNLGKLLYIDAVQGDASAHTIGGILTLDMVVTGDHLEREIKRKDMKMTMQQ</sequence>
<dbReference type="Proteomes" id="UP001472677">
    <property type="component" value="Unassembled WGS sequence"/>
</dbReference>
<accession>A0ABR2BGD6</accession>
<reference evidence="1 2" key="1">
    <citation type="journal article" date="2024" name="G3 (Bethesda)">
        <title>Genome assembly of Hibiscus sabdariffa L. provides insights into metabolisms of medicinal natural products.</title>
        <authorList>
            <person name="Kim T."/>
        </authorList>
    </citation>
    <scope>NUCLEOTIDE SEQUENCE [LARGE SCALE GENOMIC DNA]</scope>
    <source>
        <strain evidence="1">TK-2024</strain>
        <tissue evidence="1">Old leaves</tissue>
    </source>
</reference>
<evidence type="ECO:0000313" key="1">
    <source>
        <dbReference type="EMBL" id="KAK8505989.1"/>
    </source>
</evidence>
<dbReference type="EMBL" id="JBBPBM010000120">
    <property type="protein sequence ID" value="KAK8505989.1"/>
    <property type="molecule type" value="Genomic_DNA"/>
</dbReference>
<evidence type="ECO:0000313" key="2">
    <source>
        <dbReference type="Proteomes" id="UP001472677"/>
    </source>
</evidence>
<comment type="caution">
    <text evidence="1">The sequence shown here is derived from an EMBL/GenBank/DDBJ whole genome shotgun (WGS) entry which is preliminary data.</text>
</comment>
<name>A0ABR2BGD6_9ROSI</name>
<protein>
    <submittedName>
        <fullName evidence="1">Uncharacterized protein</fullName>
    </submittedName>
</protein>
<proteinExistence type="predicted"/>